<name>A0A0F9IID6_9ZZZZ</name>
<sequence length="224" mass="27084">LNNFFIIDQITAWSFFILYLLFHFFLLSFIRFSPSLIQYLKYEINYMGFELRKKSKIKMSFFLFNSASILLFLISYISIIYIEDFRLKIIAIRFLIIYFFIGITYPIIRGLMHDRFIVKLTKGYDIQFHLQFRIIKPKGLEAQSIRIFLSSNHLCFKFNNEKKIIYNNITETRWLPKNGRKILPIFSFNPYLHFHEFAIPINLQTQIYNLIGAIKDWDLLFKPH</sequence>
<reference evidence="2" key="1">
    <citation type="journal article" date="2015" name="Nature">
        <title>Complex archaea that bridge the gap between prokaryotes and eukaryotes.</title>
        <authorList>
            <person name="Spang A."/>
            <person name="Saw J.H."/>
            <person name="Jorgensen S.L."/>
            <person name="Zaremba-Niedzwiedzka K."/>
            <person name="Martijn J."/>
            <person name="Lind A.E."/>
            <person name="van Eijk R."/>
            <person name="Schleper C."/>
            <person name="Guy L."/>
            <person name="Ettema T.J."/>
        </authorList>
    </citation>
    <scope>NUCLEOTIDE SEQUENCE</scope>
</reference>
<dbReference type="EMBL" id="LAZR01012336">
    <property type="protein sequence ID" value="KKM27361.1"/>
    <property type="molecule type" value="Genomic_DNA"/>
</dbReference>
<feature type="transmembrane region" description="Helical" evidence="1">
    <location>
        <begin position="61"/>
        <end position="82"/>
    </location>
</feature>
<feature type="non-terminal residue" evidence="2">
    <location>
        <position position="1"/>
    </location>
</feature>
<feature type="transmembrane region" description="Helical" evidence="1">
    <location>
        <begin position="88"/>
        <end position="108"/>
    </location>
</feature>
<keyword evidence="1" id="KW-1133">Transmembrane helix</keyword>
<proteinExistence type="predicted"/>
<accession>A0A0F9IID6</accession>
<evidence type="ECO:0000313" key="2">
    <source>
        <dbReference type="EMBL" id="KKM27361.1"/>
    </source>
</evidence>
<protein>
    <submittedName>
        <fullName evidence="2">Uncharacterized protein</fullName>
    </submittedName>
</protein>
<organism evidence="2">
    <name type="scientific">marine sediment metagenome</name>
    <dbReference type="NCBI Taxonomy" id="412755"/>
    <lineage>
        <taxon>unclassified sequences</taxon>
        <taxon>metagenomes</taxon>
        <taxon>ecological metagenomes</taxon>
    </lineage>
</organism>
<keyword evidence="1" id="KW-0472">Membrane</keyword>
<comment type="caution">
    <text evidence="2">The sequence shown here is derived from an EMBL/GenBank/DDBJ whole genome shotgun (WGS) entry which is preliminary data.</text>
</comment>
<feature type="transmembrane region" description="Helical" evidence="1">
    <location>
        <begin position="12"/>
        <end position="32"/>
    </location>
</feature>
<keyword evidence="1" id="KW-0812">Transmembrane</keyword>
<gene>
    <name evidence="2" type="ORF">LCGC14_1575470</name>
</gene>
<dbReference type="AlphaFoldDB" id="A0A0F9IID6"/>
<evidence type="ECO:0000256" key="1">
    <source>
        <dbReference type="SAM" id="Phobius"/>
    </source>
</evidence>